<dbReference type="EMBL" id="BSOG01000001">
    <property type="protein sequence ID" value="GLR12210.1"/>
    <property type="molecule type" value="Genomic_DNA"/>
</dbReference>
<keyword evidence="4" id="KW-0472">Membrane</keyword>
<keyword evidence="4" id="KW-0812">Transmembrane</keyword>
<dbReference type="PROSITE" id="PS50111">
    <property type="entry name" value="CHEMOTAXIS_TRANSDUC_2"/>
    <property type="match status" value="1"/>
</dbReference>
<dbReference type="PANTHER" id="PTHR32089:SF112">
    <property type="entry name" value="LYSOZYME-LIKE PROTEIN-RELATED"/>
    <property type="match status" value="1"/>
</dbReference>
<feature type="domain" description="Methyl-accepting transducer" evidence="5">
    <location>
        <begin position="387"/>
        <end position="623"/>
    </location>
</feature>
<evidence type="ECO:0000313" key="8">
    <source>
        <dbReference type="EMBL" id="GLR12210.1"/>
    </source>
</evidence>
<dbReference type="SUPFAM" id="SSF58104">
    <property type="entry name" value="Methyl-accepting chemotaxis protein (MCP) signaling domain"/>
    <property type="match status" value="1"/>
</dbReference>
<dbReference type="SMART" id="SM00283">
    <property type="entry name" value="MA"/>
    <property type="match status" value="1"/>
</dbReference>
<feature type="transmembrane region" description="Helical" evidence="4">
    <location>
        <begin position="306"/>
        <end position="328"/>
    </location>
</feature>
<dbReference type="Pfam" id="PF00015">
    <property type="entry name" value="MCPsignal"/>
    <property type="match status" value="1"/>
</dbReference>
<feature type="domain" description="HAMP" evidence="6">
    <location>
        <begin position="329"/>
        <end position="382"/>
    </location>
</feature>
<evidence type="ECO:0000256" key="3">
    <source>
        <dbReference type="PROSITE-ProRule" id="PRU00284"/>
    </source>
</evidence>
<dbReference type="Gene3D" id="1.10.287.950">
    <property type="entry name" value="Methyl-accepting chemotaxis protein"/>
    <property type="match status" value="1"/>
</dbReference>
<evidence type="ECO:0000259" key="6">
    <source>
        <dbReference type="PROSITE" id="PS50885"/>
    </source>
</evidence>
<dbReference type="PROSITE" id="PS50885">
    <property type="entry name" value="HAMP"/>
    <property type="match status" value="1"/>
</dbReference>
<name>A0ABQ5YB80_9NEIS</name>
<accession>A0ABQ5YB80</accession>
<evidence type="ECO:0000256" key="2">
    <source>
        <dbReference type="ARBA" id="ARBA00029447"/>
    </source>
</evidence>
<dbReference type="InterPro" id="IPR003660">
    <property type="entry name" value="HAMP_dom"/>
</dbReference>
<keyword evidence="9" id="KW-1185">Reference proteome</keyword>
<gene>
    <name evidence="8" type="primary">mcp40H-8</name>
    <name evidence="8" type="ORF">GCM10007907_10000</name>
</gene>
<keyword evidence="1 3" id="KW-0807">Transducer</keyword>
<dbReference type="SMART" id="SM00304">
    <property type="entry name" value="HAMP"/>
    <property type="match status" value="1"/>
</dbReference>
<dbReference type="Proteomes" id="UP001156706">
    <property type="component" value="Unassembled WGS sequence"/>
</dbReference>
<dbReference type="CDD" id="cd11386">
    <property type="entry name" value="MCP_signal"/>
    <property type="match status" value="1"/>
</dbReference>
<evidence type="ECO:0000256" key="4">
    <source>
        <dbReference type="SAM" id="Phobius"/>
    </source>
</evidence>
<dbReference type="PROSITE" id="PS50906">
    <property type="entry name" value="NIT"/>
    <property type="match status" value="1"/>
</dbReference>
<keyword evidence="4" id="KW-1133">Transmembrane helix</keyword>
<dbReference type="PRINTS" id="PR00260">
    <property type="entry name" value="CHEMTRNSDUCR"/>
</dbReference>
<reference evidence="9" key="1">
    <citation type="journal article" date="2019" name="Int. J. Syst. Evol. Microbiol.">
        <title>The Global Catalogue of Microorganisms (GCM) 10K type strain sequencing project: providing services to taxonomists for standard genome sequencing and annotation.</title>
        <authorList>
            <consortium name="The Broad Institute Genomics Platform"/>
            <consortium name="The Broad Institute Genome Sequencing Center for Infectious Disease"/>
            <person name="Wu L."/>
            <person name="Ma J."/>
        </authorList>
    </citation>
    <scope>NUCLEOTIDE SEQUENCE [LARGE SCALE GENOMIC DNA]</scope>
    <source>
        <strain evidence="9">NBRC 110044</strain>
    </source>
</reference>
<evidence type="ECO:0000259" key="7">
    <source>
        <dbReference type="PROSITE" id="PS50906"/>
    </source>
</evidence>
<dbReference type="Pfam" id="PF08376">
    <property type="entry name" value="NIT"/>
    <property type="match status" value="1"/>
</dbReference>
<dbReference type="PANTHER" id="PTHR32089">
    <property type="entry name" value="METHYL-ACCEPTING CHEMOTAXIS PROTEIN MCPB"/>
    <property type="match status" value="1"/>
</dbReference>
<dbReference type="InterPro" id="IPR004089">
    <property type="entry name" value="MCPsignal_dom"/>
</dbReference>
<protein>
    <submittedName>
        <fullName evidence="8">Methyl-accepting chemotaxis sensory transducer</fullName>
    </submittedName>
</protein>
<sequence>MTLANIPIRGKLLLLLALPLLCLLLAAASWAWSGYQLAQQLEATTRLTVLADRAGALIHTLQVERGTSAGFLSKADGNAGVLTEPRAKSDKAAADWRAALAANPAEGQLGQVLTRSEAGLASLSNVRSEVDRRGLAPAAAISAYSERIETLLGVVDQLALVNDEPELLRQTQALIGLLCYKEESGRERALLNGAFSAGKIDLTQGLKVSSNVARQQICARQFDQYAGAGLRQQHAELQQSADFTGTAALRQQALAAIGAEQLQGDAQQWFATSTARINALHVLQGRLLGELSGTATSRRDAAYQQLYWSLGLLAVVLLVVGAIVLVVARSIIHPIQRLEGVMDGVREHLDLTERVQLPGTDELARIGRAFDLLLDKLAETLGDIGQRAAAVTGATQQMASTAGEVAGASHLQSEAVSAIAAAVEEMSVSISAVTAITSDSKTHAMRTQSLAGKGAEIAGKTVGEMEQMREQVDESSAALARLREHSGAIGEIVGLIRDISDQTNLLALNAAIEAARAGEQGRGFAVVADEVRKLAERASKATSEISVLINHIQTDTVHSADAMQQSCGRMDGGVQLVRSAAEALQRINDEAVITGQDSNQIAAAMQEQQAASGQVANRVEQIAQLAEENSRSIDRAAELAGQLDQLAGELQGLLRRFRLA</sequence>
<dbReference type="InterPro" id="IPR013587">
    <property type="entry name" value="Nitrate/nitrite_sensing"/>
</dbReference>
<feature type="domain" description="NIT" evidence="7">
    <location>
        <begin position="52"/>
        <end position="298"/>
    </location>
</feature>
<dbReference type="InterPro" id="IPR004090">
    <property type="entry name" value="Chemotax_Me-accpt_rcpt"/>
</dbReference>
<proteinExistence type="inferred from homology"/>
<evidence type="ECO:0000259" key="5">
    <source>
        <dbReference type="PROSITE" id="PS50111"/>
    </source>
</evidence>
<comment type="similarity">
    <text evidence="2">Belongs to the methyl-accepting chemotaxis (MCP) protein family.</text>
</comment>
<evidence type="ECO:0000256" key="1">
    <source>
        <dbReference type="ARBA" id="ARBA00023224"/>
    </source>
</evidence>
<dbReference type="InterPro" id="IPR010910">
    <property type="entry name" value="Nitrate/nitrite_sensing_bac"/>
</dbReference>
<dbReference type="Pfam" id="PF00672">
    <property type="entry name" value="HAMP"/>
    <property type="match status" value="1"/>
</dbReference>
<comment type="caution">
    <text evidence="8">The sequence shown here is derived from an EMBL/GenBank/DDBJ whole genome shotgun (WGS) entry which is preliminary data.</text>
</comment>
<organism evidence="8 9">
    <name type="scientific">Chitinimonas prasina</name>
    <dbReference type="NCBI Taxonomy" id="1434937"/>
    <lineage>
        <taxon>Bacteria</taxon>
        <taxon>Pseudomonadati</taxon>
        <taxon>Pseudomonadota</taxon>
        <taxon>Betaproteobacteria</taxon>
        <taxon>Neisseriales</taxon>
        <taxon>Chitinibacteraceae</taxon>
        <taxon>Chitinimonas</taxon>
    </lineage>
</organism>
<dbReference type="CDD" id="cd06225">
    <property type="entry name" value="HAMP"/>
    <property type="match status" value="1"/>
</dbReference>
<dbReference type="RefSeq" id="WP_284195341.1">
    <property type="nucleotide sequence ID" value="NZ_BSOG01000001.1"/>
</dbReference>
<evidence type="ECO:0000313" key="9">
    <source>
        <dbReference type="Proteomes" id="UP001156706"/>
    </source>
</evidence>